<reference evidence="1 2" key="1">
    <citation type="journal article" date="2016" name="Genome Biol. Evol.">
        <title>Divergent and convergent evolution of fungal pathogenicity.</title>
        <authorList>
            <person name="Shang Y."/>
            <person name="Xiao G."/>
            <person name="Zheng P."/>
            <person name="Cen K."/>
            <person name="Zhan S."/>
            <person name="Wang C."/>
        </authorList>
    </citation>
    <scope>NUCLEOTIDE SEQUENCE [LARGE SCALE GENOMIC DNA]</scope>
    <source>
        <strain evidence="1 2">ARSEF 7405</strain>
    </source>
</reference>
<dbReference type="OrthoDB" id="3009558at2759"/>
<evidence type="ECO:0000313" key="1">
    <source>
        <dbReference type="EMBL" id="KZZ96267.1"/>
    </source>
</evidence>
<organism evidence="1 2">
    <name type="scientific">Ascosphaera apis ARSEF 7405</name>
    <dbReference type="NCBI Taxonomy" id="392613"/>
    <lineage>
        <taxon>Eukaryota</taxon>
        <taxon>Fungi</taxon>
        <taxon>Dikarya</taxon>
        <taxon>Ascomycota</taxon>
        <taxon>Pezizomycotina</taxon>
        <taxon>Eurotiomycetes</taxon>
        <taxon>Eurotiomycetidae</taxon>
        <taxon>Onygenales</taxon>
        <taxon>Ascosphaeraceae</taxon>
        <taxon>Ascosphaera</taxon>
    </lineage>
</organism>
<comment type="caution">
    <text evidence="1">The sequence shown here is derived from an EMBL/GenBank/DDBJ whole genome shotgun (WGS) entry which is preliminary data.</text>
</comment>
<evidence type="ECO:0000313" key="2">
    <source>
        <dbReference type="Proteomes" id="UP000242877"/>
    </source>
</evidence>
<gene>
    <name evidence="1" type="ORF">AAP_01040</name>
</gene>
<keyword evidence="2" id="KW-1185">Reference proteome</keyword>
<protein>
    <submittedName>
        <fullName evidence="1">Uncharacterized protein</fullName>
    </submittedName>
</protein>
<dbReference type="Proteomes" id="UP000242877">
    <property type="component" value="Unassembled WGS sequence"/>
</dbReference>
<sequence length="569" mass="62523">MVSLVKPRGRDTRAPSSTWLDFNYPSLPPTSLDTLTNRPFDAFPSLNDLALRSRRIERSDSRNDSCLNLGIASLSLDSDTESQRRNECLLRSHHPALKDAREVYVWKEVSGNEIWTVKSDPGVMSSALPIVPRVGGKEVHIIPPTYEFDWNRSAGRIDDPFGRAIWPRRLLTKSDIGLIRAIFPSCCGARVFISGLLVILFKNWGELNDAELGQYPEKIGDMEWGVDVLKLEPLPVGSGDSASDGTIQPSAIGVSIVCDDEEVYLTAMTHALAKCHGESKRKDRLISRVKSLVKMRATSSSLSSSSTSTTIVPTPAKNEPVLVGKKLGFKGKEDAATIAKTYDYPVTLQPFPYGYYHDLSLVSCCSSPLSTVSRAAVPIDGFTSDYDQIMDGRLAVYVSRYKLTSADSDTLPSGVGDYPAHVITKPAIVEGCEYLWLPPVASTMKVRATVSFMWRAEENAEVLNDWTSRAMVVDSSYDSGGAELGKVVVMQNYTICLAQPSGKDGQRRVKGNVSSSEGRWPVREEVKYLNGGFLLPDDIRACKIEVDGGMGRQTNAYARDTGLEPLIEF</sequence>
<accession>A0A168C831</accession>
<dbReference type="AlphaFoldDB" id="A0A168C831"/>
<dbReference type="VEuPathDB" id="FungiDB:AAP_01040"/>
<proteinExistence type="predicted"/>
<name>A0A168C831_9EURO</name>
<dbReference type="EMBL" id="AZGZ01000003">
    <property type="protein sequence ID" value="KZZ96267.1"/>
    <property type="molecule type" value="Genomic_DNA"/>
</dbReference>